<feature type="non-terminal residue" evidence="3">
    <location>
        <position position="1"/>
    </location>
</feature>
<keyword evidence="2" id="KW-0472">Membrane</keyword>
<keyword evidence="2" id="KW-1133">Transmembrane helix</keyword>
<sequence>PVENRGTTNDLSPDTYTEWPHVKRELVWLIRAATPIVASSMSQLFLMTPMLAASISPDWAAITPLAGIAMALDTFCSQSYTGAKDKRILGVLLQRALLIGLVVATLIYPLWWYSEHVFKMFGVPDEVAHVTGKILRVYYIGVVLLIAYECLRSFFPSVLSVGWSLIWLLIANPSTSIGIRGVAFVILGVALAFCTITGITSAGEGGRAASLHDWMPMAKLGAAGTIVSFLEALSIHVIDFGSMFISAQAMAAQAVLSMLNGLSVLTSFVLSTLLFSMLTAVLVYNRTSLPPIFSSDGEVIDLLEAHIPWTAVAGAIQGVNMALNGILRGQGRQSIIARIRFFSFVFVGVPVGSVAVWVCVILTTDWDKEIIACQKRVAATVNTSSTANSAIVNNADGRLLP</sequence>
<feature type="transmembrane region" description="Helical" evidence="2">
    <location>
        <begin position="305"/>
        <end position="327"/>
    </location>
</feature>
<dbReference type="GeneID" id="63802578"/>
<evidence type="ECO:0000256" key="2">
    <source>
        <dbReference type="SAM" id="Phobius"/>
    </source>
</evidence>
<dbReference type="AlphaFoldDB" id="A0A1Y1WJU8"/>
<dbReference type="RefSeq" id="XP_040746846.1">
    <property type="nucleotide sequence ID" value="XM_040885930.1"/>
</dbReference>
<feature type="transmembrane region" description="Helical" evidence="2">
    <location>
        <begin position="259"/>
        <end position="285"/>
    </location>
</feature>
<feature type="transmembrane region" description="Helical" evidence="2">
    <location>
        <begin position="88"/>
        <end position="111"/>
    </location>
</feature>
<feature type="transmembrane region" description="Helical" evidence="2">
    <location>
        <begin position="182"/>
        <end position="202"/>
    </location>
</feature>
<reference evidence="3 4" key="1">
    <citation type="submission" date="2016-07" db="EMBL/GenBank/DDBJ databases">
        <title>Pervasive Adenine N6-methylation of Active Genes in Fungi.</title>
        <authorList>
            <consortium name="DOE Joint Genome Institute"/>
            <person name="Mondo S.J."/>
            <person name="Dannebaum R.O."/>
            <person name="Kuo R.C."/>
            <person name="Labutti K."/>
            <person name="Haridas S."/>
            <person name="Kuo A."/>
            <person name="Salamov A."/>
            <person name="Ahrendt S.R."/>
            <person name="Lipzen A."/>
            <person name="Sullivan W."/>
            <person name="Andreopoulos W.B."/>
            <person name="Clum A."/>
            <person name="Lindquist E."/>
            <person name="Daum C."/>
            <person name="Ramamoorthy G.K."/>
            <person name="Gryganskyi A."/>
            <person name="Culley D."/>
            <person name="Magnuson J.K."/>
            <person name="James T.Y."/>
            <person name="O'Malley M.A."/>
            <person name="Stajich J.E."/>
            <person name="Spatafora J.W."/>
            <person name="Visel A."/>
            <person name="Grigoriev I.V."/>
        </authorList>
    </citation>
    <scope>NUCLEOTIDE SEQUENCE [LARGE SCALE GENOMIC DNA]</scope>
    <source>
        <strain evidence="3 4">ATCC 12442</strain>
    </source>
</reference>
<dbReference type="GO" id="GO:0016020">
    <property type="term" value="C:membrane"/>
    <property type="evidence" value="ECO:0007669"/>
    <property type="project" value="InterPro"/>
</dbReference>
<dbReference type="STRING" id="61395.A0A1Y1WJU8"/>
<gene>
    <name evidence="3" type="ORF">DL89DRAFT_263667</name>
</gene>
<evidence type="ECO:0000313" key="3">
    <source>
        <dbReference type="EMBL" id="ORX73635.1"/>
    </source>
</evidence>
<organism evidence="3 4">
    <name type="scientific">Linderina pennispora</name>
    <dbReference type="NCBI Taxonomy" id="61395"/>
    <lineage>
        <taxon>Eukaryota</taxon>
        <taxon>Fungi</taxon>
        <taxon>Fungi incertae sedis</taxon>
        <taxon>Zoopagomycota</taxon>
        <taxon>Kickxellomycotina</taxon>
        <taxon>Kickxellomycetes</taxon>
        <taxon>Kickxellales</taxon>
        <taxon>Kickxellaceae</taxon>
        <taxon>Linderina</taxon>
    </lineage>
</organism>
<evidence type="ECO:0000313" key="4">
    <source>
        <dbReference type="Proteomes" id="UP000193922"/>
    </source>
</evidence>
<evidence type="ECO:0008006" key="5">
    <source>
        <dbReference type="Google" id="ProtNLM"/>
    </source>
</evidence>
<name>A0A1Y1WJU8_9FUNG</name>
<dbReference type="OrthoDB" id="2126698at2759"/>
<keyword evidence="2" id="KW-0812">Transmembrane</keyword>
<dbReference type="EMBL" id="MCFD01000001">
    <property type="protein sequence ID" value="ORX73635.1"/>
    <property type="molecule type" value="Genomic_DNA"/>
</dbReference>
<comment type="caution">
    <text evidence="3">The sequence shown here is derived from an EMBL/GenBank/DDBJ whole genome shotgun (WGS) entry which is preliminary data.</text>
</comment>
<proteinExistence type="inferred from homology"/>
<dbReference type="PANTHER" id="PTHR11206">
    <property type="entry name" value="MULTIDRUG RESISTANCE PROTEIN"/>
    <property type="match status" value="1"/>
</dbReference>
<comment type="similarity">
    <text evidence="1">Belongs to the multi antimicrobial extrusion (MATE) (TC 2.A.66.1) family.</text>
</comment>
<accession>A0A1Y1WJU8</accession>
<keyword evidence="4" id="KW-1185">Reference proteome</keyword>
<dbReference type="GO" id="GO:0015297">
    <property type="term" value="F:antiporter activity"/>
    <property type="evidence" value="ECO:0007669"/>
    <property type="project" value="InterPro"/>
</dbReference>
<dbReference type="InterPro" id="IPR002528">
    <property type="entry name" value="MATE_fam"/>
</dbReference>
<feature type="transmembrane region" description="Helical" evidence="2">
    <location>
        <begin position="339"/>
        <end position="363"/>
    </location>
</feature>
<dbReference type="Proteomes" id="UP000193922">
    <property type="component" value="Unassembled WGS sequence"/>
</dbReference>
<feature type="transmembrane region" description="Helical" evidence="2">
    <location>
        <begin position="137"/>
        <end position="170"/>
    </location>
</feature>
<dbReference type="Pfam" id="PF01554">
    <property type="entry name" value="MatE"/>
    <property type="match status" value="2"/>
</dbReference>
<protein>
    <recommendedName>
        <fullName evidence="5">Mate-domain-containing protein</fullName>
    </recommendedName>
</protein>
<feature type="transmembrane region" description="Helical" evidence="2">
    <location>
        <begin position="222"/>
        <end position="247"/>
    </location>
</feature>
<evidence type="ECO:0000256" key="1">
    <source>
        <dbReference type="ARBA" id="ARBA00010199"/>
    </source>
</evidence>
<dbReference type="GO" id="GO:0042910">
    <property type="term" value="F:xenobiotic transmembrane transporter activity"/>
    <property type="evidence" value="ECO:0007669"/>
    <property type="project" value="InterPro"/>
</dbReference>